<dbReference type="Proteomes" id="UP000037660">
    <property type="component" value="Unassembled WGS sequence"/>
</dbReference>
<dbReference type="GO" id="GO:0004029">
    <property type="term" value="F:aldehyde dehydrogenase (NAD+) activity"/>
    <property type="evidence" value="ECO:0007669"/>
    <property type="project" value="TreeGrafter"/>
</dbReference>
<protein>
    <submittedName>
        <fullName evidence="2">Isoflavone reductase</fullName>
    </submittedName>
</protein>
<accession>A0A0K8P228</accession>
<dbReference type="InterPro" id="IPR001509">
    <property type="entry name" value="Epimerase_deHydtase"/>
</dbReference>
<dbReference type="EMBL" id="BBYR01000038">
    <property type="protein sequence ID" value="GAP36686.1"/>
    <property type="molecule type" value="Genomic_DNA"/>
</dbReference>
<name>A0A0K8P228_PISS1</name>
<reference evidence="3" key="1">
    <citation type="submission" date="2015-07" db="EMBL/GenBank/DDBJ databases">
        <title>Discovery of a poly(ethylene terephthalate assimilation.</title>
        <authorList>
            <person name="Yoshida S."/>
            <person name="Hiraga K."/>
            <person name="Takehana T."/>
            <person name="Taniguchi I."/>
            <person name="Yamaji H."/>
            <person name="Maeda Y."/>
            <person name="Toyohara K."/>
            <person name="Miyamoto K."/>
            <person name="Kimura Y."/>
            <person name="Oda K."/>
        </authorList>
    </citation>
    <scope>NUCLEOTIDE SEQUENCE [LARGE SCALE GENOMIC DNA]</scope>
    <source>
        <strain evidence="3">NBRC 110686 / TISTR 2288 / 201-F6</strain>
    </source>
</reference>
<evidence type="ECO:0000313" key="2">
    <source>
        <dbReference type="EMBL" id="GAP36686.1"/>
    </source>
</evidence>
<dbReference type="SUPFAM" id="SSF51735">
    <property type="entry name" value="NAD(P)-binding Rossmann-fold domains"/>
    <property type="match status" value="1"/>
</dbReference>
<dbReference type="PANTHER" id="PTHR48079:SF6">
    <property type="entry name" value="NAD(P)-BINDING DOMAIN-CONTAINING PROTEIN-RELATED"/>
    <property type="match status" value="1"/>
</dbReference>
<dbReference type="AlphaFoldDB" id="A0A0K8P228"/>
<evidence type="ECO:0000259" key="1">
    <source>
        <dbReference type="Pfam" id="PF01370"/>
    </source>
</evidence>
<gene>
    <name evidence="2" type="ORF">ISF6_2526</name>
</gene>
<dbReference type="InterPro" id="IPR051783">
    <property type="entry name" value="NAD(P)-dependent_oxidoreduct"/>
</dbReference>
<dbReference type="Gene3D" id="3.40.50.720">
    <property type="entry name" value="NAD(P)-binding Rossmann-like Domain"/>
    <property type="match status" value="1"/>
</dbReference>
<dbReference type="Pfam" id="PF01370">
    <property type="entry name" value="Epimerase"/>
    <property type="match status" value="1"/>
</dbReference>
<sequence length="329" mass="33892">MKLLLIGGGAFLGRALLDAACAAGHAVTVFNRGRRRRDWPPGVEWIEGDRRQDLARLAGRHWDAVADTCGYLPPEVAASAAALRGCGRYLFVSSVSAYAALDRPGLDETAALASAASVAPDDADLAHYGAQKAACEAAVQAVFGDRSQVVRPGLIVGPGDPTGRASHWPWRLAEGGRTVAPDAPAATLQCIDVRDLAAWMLRLLERPGGGCWNATGPSIGWADWLAACAAAVRAQGGTPAEVVAVPEAALEAAGVAPWSGLPLWIPSTAPNAAGFMAVSRARALADGLVTRPAADTAADILRLDPAGPGDPRRAGRISAAQEAALLGRD</sequence>
<feature type="domain" description="NAD-dependent epimerase/dehydratase" evidence="1">
    <location>
        <begin position="79"/>
        <end position="207"/>
    </location>
</feature>
<proteinExistence type="predicted"/>
<dbReference type="GO" id="GO:0005737">
    <property type="term" value="C:cytoplasm"/>
    <property type="evidence" value="ECO:0007669"/>
    <property type="project" value="TreeGrafter"/>
</dbReference>
<dbReference type="STRING" id="1547922.ISF6_2526"/>
<dbReference type="RefSeq" id="WP_054020676.1">
    <property type="nucleotide sequence ID" value="NZ_BBYR01000038.1"/>
</dbReference>
<organism evidence="2 3">
    <name type="scientific">Piscinibacter sakaiensis</name>
    <name type="common">Ideonella sakaiensis</name>
    <dbReference type="NCBI Taxonomy" id="1547922"/>
    <lineage>
        <taxon>Bacteria</taxon>
        <taxon>Pseudomonadati</taxon>
        <taxon>Pseudomonadota</taxon>
        <taxon>Betaproteobacteria</taxon>
        <taxon>Burkholderiales</taxon>
        <taxon>Sphaerotilaceae</taxon>
        <taxon>Piscinibacter</taxon>
    </lineage>
</organism>
<keyword evidence="3" id="KW-1185">Reference proteome</keyword>
<dbReference type="PANTHER" id="PTHR48079">
    <property type="entry name" value="PROTEIN YEEZ"/>
    <property type="match status" value="1"/>
</dbReference>
<evidence type="ECO:0000313" key="3">
    <source>
        <dbReference type="Proteomes" id="UP000037660"/>
    </source>
</evidence>
<dbReference type="OrthoDB" id="7941246at2"/>
<reference evidence="2 3" key="2">
    <citation type="journal article" date="2016" name="Science">
        <title>A bacterium that degrades and assimilates poly(ethylene terephthalate).</title>
        <authorList>
            <person name="Yoshida S."/>
            <person name="Hiraga K."/>
            <person name="Takehana T."/>
            <person name="Taniguchi I."/>
            <person name="Yamaji H."/>
            <person name="Maeda Y."/>
            <person name="Toyohara K."/>
            <person name="Miyamoto K."/>
            <person name="Kimura Y."/>
            <person name="Oda K."/>
        </authorList>
    </citation>
    <scope>NUCLEOTIDE SEQUENCE [LARGE SCALE GENOMIC DNA]</scope>
    <source>
        <strain evidence="3">NBRC 110686 / TISTR 2288 / 201-F6</strain>
    </source>
</reference>
<dbReference type="InterPro" id="IPR036291">
    <property type="entry name" value="NAD(P)-bd_dom_sf"/>
</dbReference>
<comment type="caution">
    <text evidence="2">The sequence shown here is derived from an EMBL/GenBank/DDBJ whole genome shotgun (WGS) entry which is preliminary data.</text>
</comment>